<dbReference type="Gene3D" id="3.10.570.10">
    <property type="entry name" value="sex pheromone staph- cam373 precursor domain"/>
    <property type="match status" value="1"/>
</dbReference>
<organism evidence="1 2">
    <name type="scientific">Thalassobacillus devorans</name>
    <dbReference type="NCBI Taxonomy" id="279813"/>
    <lineage>
        <taxon>Bacteria</taxon>
        <taxon>Bacillati</taxon>
        <taxon>Bacillota</taxon>
        <taxon>Bacilli</taxon>
        <taxon>Bacillales</taxon>
        <taxon>Bacillaceae</taxon>
        <taxon>Thalassobacillus</taxon>
    </lineage>
</organism>
<reference evidence="2" key="1">
    <citation type="journal article" date="2019" name="Int. J. Syst. Evol. Microbiol.">
        <title>The Global Catalogue of Microorganisms (GCM) 10K type strain sequencing project: providing services to taxonomists for standard genome sequencing and annotation.</title>
        <authorList>
            <consortium name="The Broad Institute Genomics Platform"/>
            <consortium name="The Broad Institute Genome Sequencing Center for Infectious Disease"/>
            <person name="Wu L."/>
            <person name="Ma J."/>
        </authorList>
    </citation>
    <scope>NUCLEOTIDE SEQUENCE [LARGE SCALE GENOMIC DNA]</scope>
    <source>
        <strain evidence="2">CCM 7282</strain>
    </source>
</reference>
<gene>
    <name evidence="1" type="primary">yerH</name>
    <name evidence="1" type="ORF">GCM10007216_31510</name>
</gene>
<dbReference type="EMBL" id="BMCJ01000006">
    <property type="protein sequence ID" value="GGC98423.1"/>
    <property type="molecule type" value="Genomic_DNA"/>
</dbReference>
<dbReference type="InterPro" id="IPR011426">
    <property type="entry name" value="CamS"/>
</dbReference>
<proteinExistence type="predicted"/>
<keyword evidence="2" id="KW-1185">Reference proteome</keyword>
<protein>
    <submittedName>
        <fullName evidence="1">Lipoprotein YerH</fullName>
    </submittedName>
</protein>
<dbReference type="PIRSF" id="PIRSF012509">
    <property type="entry name" value="CamS"/>
    <property type="match status" value="1"/>
</dbReference>
<dbReference type="Proteomes" id="UP000619534">
    <property type="component" value="Unassembled WGS sequence"/>
</dbReference>
<dbReference type="PROSITE" id="PS51257">
    <property type="entry name" value="PROKAR_LIPOPROTEIN"/>
    <property type="match status" value="1"/>
</dbReference>
<evidence type="ECO:0000313" key="1">
    <source>
        <dbReference type="EMBL" id="GGC98423.1"/>
    </source>
</evidence>
<dbReference type="CDD" id="cd13440">
    <property type="entry name" value="CamS_repeat_2"/>
    <property type="match status" value="1"/>
</dbReference>
<comment type="caution">
    <text evidence="1">The sequence shown here is derived from an EMBL/GenBank/DDBJ whole genome shotgun (WGS) entry which is preliminary data.</text>
</comment>
<dbReference type="Pfam" id="PF07537">
    <property type="entry name" value="CamS"/>
    <property type="match status" value="1"/>
</dbReference>
<evidence type="ECO:0000313" key="2">
    <source>
        <dbReference type="Proteomes" id="UP000619534"/>
    </source>
</evidence>
<dbReference type="CDD" id="cd13441">
    <property type="entry name" value="CamS_repeat_1"/>
    <property type="match status" value="1"/>
</dbReference>
<accession>A0ABQ1PJS9</accession>
<sequence length="373" mass="42702">MRKLHALWMSTLLVLTACIPVYDNDEEIVQENTEDNKNETAIVPRHNISEEHYKTILTEDGPKQAKARGTITRQLNNRLDIDEMETGLQRHSKEYFEPGSHFYQAGQYLERDTVLGLIDGLNPDRDKLESEDDHRENPRVLSHILEQNYLKEEEEGVVKLAGISIGLALKSTYSFQTEIGGPTYDEDISAQEIIEMGQRAADQVIEEIRNTEGLENVPIMIALYREEDSGSAVPGNFIKKAYVKGGSTNSPDWKDVNEDFILFPSGEAEEKHYQDSQLLGEFRNEVSKYFPNFVGFVGEGFYVNDTLEEVSIEIPIQFQSKNEVVGFTQYVYGFVMEMFNEDYEIEVKINSNSQPESVIVKERGKEEPYVHIY</sequence>
<dbReference type="RefSeq" id="WP_062440126.1">
    <property type="nucleotide sequence ID" value="NZ_BMCJ01000006.1"/>
</dbReference>
<name>A0ABQ1PJS9_9BACI</name>
<keyword evidence="1" id="KW-0449">Lipoprotein</keyword>